<keyword evidence="1" id="KW-1133">Transmembrane helix</keyword>
<feature type="transmembrane region" description="Helical" evidence="1">
    <location>
        <begin position="12"/>
        <end position="32"/>
    </location>
</feature>
<proteinExistence type="predicted"/>
<evidence type="ECO:0000313" key="2">
    <source>
        <dbReference type="EMBL" id="SFV88770.1"/>
    </source>
</evidence>
<organism evidence="2">
    <name type="scientific">hydrothermal vent metagenome</name>
    <dbReference type="NCBI Taxonomy" id="652676"/>
    <lineage>
        <taxon>unclassified sequences</taxon>
        <taxon>metagenomes</taxon>
        <taxon>ecological metagenomes</taxon>
    </lineage>
</organism>
<feature type="transmembrane region" description="Helical" evidence="1">
    <location>
        <begin position="38"/>
        <end position="60"/>
    </location>
</feature>
<keyword evidence="1" id="KW-0812">Transmembrane</keyword>
<dbReference type="AlphaFoldDB" id="A0A1W1E470"/>
<keyword evidence="1" id="KW-0472">Membrane</keyword>
<evidence type="ECO:0000256" key="1">
    <source>
        <dbReference type="SAM" id="Phobius"/>
    </source>
</evidence>
<sequence length="134" mass="15560">MHNALHIDIGVSNTYLAISVAACLLSLFLTWYYFYSLWLSLIISIGLLGWWVVFLPRFLWLSHPHSIVKILLFEKYIIIEKNDHSTQQYTEFHAQYQSRFLVIIHAGKNTVVIFKDAVVSNSLSAINRYFNAHA</sequence>
<gene>
    <name evidence="2" type="ORF">MNB_SUP05-SYMBIONT-7-155</name>
</gene>
<name>A0A1W1E470_9ZZZZ</name>
<reference evidence="2" key="1">
    <citation type="submission" date="2016-10" db="EMBL/GenBank/DDBJ databases">
        <authorList>
            <person name="de Groot N.N."/>
        </authorList>
    </citation>
    <scope>NUCLEOTIDE SEQUENCE</scope>
</reference>
<dbReference type="EMBL" id="FPIA01000082">
    <property type="protein sequence ID" value="SFV88770.1"/>
    <property type="molecule type" value="Genomic_DNA"/>
</dbReference>
<protein>
    <submittedName>
        <fullName evidence="2">Uncharacterized protein</fullName>
    </submittedName>
</protein>
<accession>A0A1W1E470</accession>